<dbReference type="InterPro" id="IPR011009">
    <property type="entry name" value="Kinase-like_dom_sf"/>
</dbReference>
<protein>
    <recommendedName>
        <fullName evidence="1">Protein kinase domain-containing protein</fullName>
    </recommendedName>
</protein>
<feature type="non-terminal residue" evidence="2">
    <location>
        <position position="1"/>
    </location>
</feature>
<dbReference type="GO" id="GO:0004674">
    <property type="term" value="F:protein serine/threonine kinase activity"/>
    <property type="evidence" value="ECO:0007669"/>
    <property type="project" value="TreeGrafter"/>
</dbReference>
<dbReference type="AlphaFoldDB" id="A0A6A0AJC9"/>
<dbReference type="PANTHER" id="PTHR44329:SF214">
    <property type="entry name" value="PROTEIN KINASE DOMAIN-CONTAINING PROTEIN"/>
    <property type="match status" value="1"/>
</dbReference>
<sequence>IYSFGVVVWEMLHGVRPWAGFSAAEVIYEVIIHKQSPQVTCSPSRCPPQLARLVTLCMDHDPFRRPSALELVRELALLLRNMFALLPSQ</sequence>
<dbReference type="SUPFAM" id="SSF56112">
    <property type="entry name" value="Protein kinase-like (PK-like)"/>
    <property type="match status" value="1"/>
</dbReference>
<organism evidence="2 3">
    <name type="scientific">Haematococcus lacustris</name>
    <name type="common">Green alga</name>
    <name type="synonym">Haematococcus pluvialis</name>
    <dbReference type="NCBI Taxonomy" id="44745"/>
    <lineage>
        <taxon>Eukaryota</taxon>
        <taxon>Viridiplantae</taxon>
        <taxon>Chlorophyta</taxon>
        <taxon>core chlorophytes</taxon>
        <taxon>Chlorophyceae</taxon>
        <taxon>CS clade</taxon>
        <taxon>Chlamydomonadales</taxon>
        <taxon>Haematococcaceae</taxon>
        <taxon>Haematococcus</taxon>
    </lineage>
</organism>
<dbReference type="Pfam" id="PF07714">
    <property type="entry name" value="PK_Tyr_Ser-Thr"/>
    <property type="match status" value="1"/>
</dbReference>
<accession>A0A6A0AJC9</accession>
<dbReference type="Gene3D" id="1.10.510.10">
    <property type="entry name" value="Transferase(Phosphotransferase) domain 1"/>
    <property type="match status" value="1"/>
</dbReference>
<dbReference type="GO" id="GO:0005524">
    <property type="term" value="F:ATP binding"/>
    <property type="evidence" value="ECO:0007669"/>
    <property type="project" value="InterPro"/>
</dbReference>
<proteinExistence type="predicted"/>
<dbReference type="EMBL" id="BLLF01006333">
    <property type="protein sequence ID" value="GFH32164.1"/>
    <property type="molecule type" value="Genomic_DNA"/>
</dbReference>
<evidence type="ECO:0000313" key="2">
    <source>
        <dbReference type="EMBL" id="GFH32164.1"/>
    </source>
</evidence>
<dbReference type="InterPro" id="IPR001245">
    <property type="entry name" value="Ser-Thr/Tyr_kinase_cat_dom"/>
</dbReference>
<reference evidence="2 3" key="1">
    <citation type="submission" date="2020-02" db="EMBL/GenBank/DDBJ databases">
        <title>Draft genome sequence of Haematococcus lacustris strain NIES-144.</title>
        <authorList>
            <person name="Morimoto D."/>
            <person name="Nakagawa S."/>
            <person name="Yoshida T."/>
            <person name="Sawayama S."/>
        </authorList>
    </citation>
    <scope>NUCLEOTIDE SEQUENCE [LARGE SCALE GENOMIC DNA]</scope>
    <source>
        <strain evidence="2 3">NIES-144</strain>
    </source>
</reference>
<evidence type="ECO:0000259" key="1">
    <source>
        <dbReference type="PROSITE" id="PS50011"/>
    </source>
</evidence>
<feature type="domain" description="Protein kinase" evidence="1">
    <location>
        <begin position="1"/>
        <end position="78"/>
    </location>
</feature>
<dbReference type="Proteomes" id="UP000485058">
    <property type="component" value="Unassembled WGS sequence"/>
</dbReference>
<keyword evidence="3" id="KW-1185">Reference proteome</keyword>
<comment type="caution">
    <text evidence="2">The sequence shown here is derived from an EMBL/GenBank/DDBJ whole genome shotgun (WGS) entry which is preliminary data.</text>
</comment>
<dbReference type="PANTHER" id="PTHR44329">
    <property type="entry name" value="SERINE/THREONINE-PROTEIN KINASE TNNI3K-RELATED"/>
    <property type="match status" value="1"/>
</dbReference>
<evidence type="ECO:0000313" key="3">
    <source>
        <dbReference type="Proteomes" id="UP000485058"/>
    </source>
</evidence>
<dbReference type="InterPro" id="IPR051681">
    <property type="entry name" value="Ser/Thr_Kinases-Pseudokinases"/>
</dbReference>
<gene>
    <name evidence="2" type="ORF">HaLaN_31340</name>
</gene>
<dbReference type="PROSITE" id="PS50011">
    <property type="entry name" value="PROTEIN_KINASE_DOM"/>
    <property type="match status" value="1"/>
</dbReference>
<dbReference type="InterPro" id="IPR000719">
    <property type="entry name" value="Prot_kinase_dom"/>
</dbReference>
<name>A0A6A0AJC9_HAELA</name>